<dbReference type="RefSeq" id="WP_345415371.1">
    <property type="nucleotide sequence ID" value="NZ_BAABGT010000028.1"/>
</dbReference>
<protein>
    <recommendedName>
        <fullName evidence="7">Metallo-beta-lactamase domain-containing protein</fullName>
    </recommendedName>
</protein>
<dbReference type="Pfam" id="PF00753">
    <property type="entry name" value="Lactamase_B"/>
    <property type="match status" value="1"/>
</dbReference>
<comment type="caution">
    <text evidence="8">The sequence shown here is derived from an EMBL/GenBank/DDBJ whole genome shotgun (WGS) entry which is preliminary data.</text>
</comment>
<organism evidence="8 9">
    <name type="scientific">Pseudonocardia xishanensis</name>
    <dbReference type="NCBI Taxonomy" id="630995"/>
    <lineage>
        <taxon>Bacteria</taxon>
        <taxon>Bacillati</taxon>
        <taxon>Actinomycetota</taxon>
        <taxon>Actinomycetes</taxon>
        <taxon>Pseudonocardiales</taxon>
        <taxon>Pseudonocardiaceae</taxon>
        <taxon>Pseudonocardia</taxon>
    </lineage>
</organism>
<name>A0ABP8RPS3_9PSEU</name>
<evidence type="ECO:0000256" key="3">
    <source>
        <dbReference type="ARBA" id="ARBA00022723"/>
    </source>
</evidence>
<evidence type="ECO:0000256" key="1">
    <source>
        <dbReference type="ARBA" id="ARBA00001947"/>
    </source>
</evidence>
<evidence type="ECO:0000256" key="2">
    <source>
        <dbReference type="ARBA" id="ARBA00007749"/>
    </source>
</evidence>
<dbReference type="InterPro" id="IPR036866">
    <property type="entry name" value="RibonucZ/Hydroxyglut_hydro"/>
</dbReference>
<evidence type="ECO:0000313" key="8">
    <source>
        <dbReference type="EMBL" id="GAA4543952.1"/>
    </source>
</evidence>
<evidence type="ECO:0000256" key="4">
    <source>
        <dbReference type="ARBA" id="ARBA00022801"/>
    </source>
</evidence>
<keyword evidence="5" id="KW-0862">Zinc</keyword>
<dbReference type="Gene3D" id="3.60.15.10">
    <property type="entry name" value="Ribonuclease Z/Hydroxyacylglutathione hydrolase-like"/>
    <property type="match status" value="1"/>
</dbReference>
<evidence type="ECO:0000259" key="7">
    <source>
        <dbReference type="SMART" id="SM00849"/>
    </source>
</evidence>
<proteinExistence type="inferred from homology"/>
<sequence>MPADRLYAFDAPRGTVPRSDMVVGLDGEVTIPTGLYLIEHREGRVLFDTGLAFDAFDDPVAVYGQGMVDHLRMQIRPEQRIDRQLARIGLRCGDITHVIMSHAHLDHTGSLDRFPTARFYTGPGELAFAESAQGRLAQNVRLADLEPTRGFAWTEVSPVGLDLFGDGSVLIEHAPGHTPGQLVLVVSLAGSCSCSPRTPSTCGSDWRSSGPTGSPGTRRCPSRACGRSIGSPPSTEPRSGSITIRTTTRRDGSCRSTARRATRIFKCHYQNRGDCPSIVARQH</sequence>
<evidence type="ECO:0000313" key="9">
    <source>
        <dbReference type="Proteomes" id="UP001501598"/>
    </source>
</evidence>
<feature type="region of interest" description="Disordered" evidence="6">
    <location>
        <begin position="197"/>
        <end position="255"/>
    </location>
</feature>
<keyword evidence="9" id="KW-1185">Reference proteome</keyword>
<dbReference type="InterPro" id="IPR051013">
    <property type="entry name" value="MBL_superfamily_lactonases"/>
</dbReference>
<dbReference type="Proteomes" id="UP001501598">
    <property type="component" value="Unassembled WGS sequence"/>
</dbReference>
<gene>
    <name evidence="8" type="ORF">GCM10023175_21360</name>
</gene>
<dbReference type="SMART" id="SM00849">
    <property type="entry name" value="Lactamase_B"/>
    <property type="match status" value="1"/>
</dbReference>
<keyword evidence="4" id="KW-0378">Hydrolase</keyword>
<accession>A0ABP8RPS3</accession>
<dbReference type="PANTHER" id="PTHR42978:SF2">
    <property type="entry name" value="102 KBASES UNSTABLE REGION: FROM 1 TO 119443"/>
    <property type="match status" value="1"/>
</dbReference>
<dbReference type="SUPFAM" id="SSF56281">
    <property type="entry name" value="Metallo-hydrolase/oxidoreductase"/>
    <property type="match status" value="1"/>
</dbReference>
<feature type="compositionally biased region" description="Polar residues" evidence="6">
    <location>
        <begin position="206"/>
        <end position="215"/>
    </location>
</feature>
<evidence type="ECO:0000256" key="5">
    <source>
        <dbReference type="ARBA" id="ARBA00022833"/>
    </source>
</evidence>
<dbReference type="CDD" id="cd07729">
    <property type="entry name" value="AHL_lactonase_MBL-fold"/>
    <property type="match status" value="1"/>
</dbReference>
<dbReference type="PANTHER" id="PTHR42978">
    <property type="entry name" value="QUORUM-QUENCHING LACTONASE YTNP-RELATED-RELATED"/>
    <property type="match status" value="1"/>
</dbReference>
<keyword evidence="3" id="KW-0479">Metal-binding</keyword>
<dbReference type="InterPro" id="IPR001279">
    <property type="entry name" value="Metallo-B-lactamas"/>
</dbReference>
<comment type="cofactor">
    <cofactor evidence="1">
        <name>Zn(2+)</name>
        <dbReference type="ChEBI" id="CHEBI:29105"/>
    </cofactor>
</comment>
<feature type="domain" description="Metallo-beta-lactamase" evidence="7">
    <location>
        <begin position="32"/>
        <end position="229"/>
    </location>
</feature>
<dbReference type="EMBL" id="BAABGT010000028">
    <property type="protein sequence ID" value="GAA4543952.1"/>
    <property type="molecule type" value="Genomic_DNA"/>
</dbReference>
<reference evidence="9" key="1">
    <citation type="journal article" date="2019" name="Int. J. Syst. Evol. Microbiol.">
        <title>The Global Catalogue of Microorganisms (GCM) 10K type strain sequencing project: providing services to taxonomists for standard genome sequencing and annotation.</title>
        <authorList>
            <consortium name="The Broad Institute Genomics Platform"/>
            <consortium name="The Broad Institute Genome Sequencing Center for Infectious Disease"/>
            <person name="Wu L."/>
            <person name="Ma J."/>
        </authorList>
    </citation>
    <scope>NUCLEOTIDE SEQUENCE [LARGE SCALE GENOMIC DNA]</scope>
    <source>
        <strain evidence="9">JCM 17906</strain>
    </source>
</reference>
<evidence type="ECO:0000256" key="6">
    <source>
        <dbReference type="SAM" id="MobiDB-lite"/>
    </source>
</evidence>
<comment type="similarity">
    <text evidence="2">Belongs to the metallo-beta-lactamase superfamily.</text>
</comment>